<gene>
    <name evidence="2" type="ORF">EJ04DRAFT_565069</name>
</gene>
<feature type="transmembrane region" description="Helical" evidence="1">
    <location>
        <begin position="44"/>
        <end position="67"/>
    </location>
</feature>
<keyword evidence="1" id="KW-0812">Transmembrane</keyword>
<keyword evidence="1" id="KW-0472">Membrane</keyword>
<proteinExistence type="predicted"/>
<protein>
    <submittedName>
        <fullName evidence="2">Uncharacterized protein</fullName>
    </submittedName>
</protein>
<keyword evidence="3" id="KW-1185">Reference proteome</keyword>
<sequence length="319" mass="35033">MVHSESQASRTVFTMISLACIAILAGMLGYRAQLLRSHHLKTLNLTRVLILVLYSLAMAFVVSAAVVENGLGMTSPSMCHSIIYICLSFYAASKLAMYIFLVERAHALRAPYMSRFSDWIWLSGMLAIVTGFSSLAVCGFLWPIGELSKTDGRCRIGLPLKVTIPFLTFDIVINAALTGIFIYLLKPLLHYSILSAPIVPANWFHERVRRMVKTDNRRASVGVYPVNETFLTSIKMLLWKSLAGSIAVMLPTAANIAALSAQQGRELSWLCLILCIVDVTWAVCVIHWLTIGSTVVDERAVAVSVSPDMAINIAPADPL</sequence>
<dbReference type="PANTHER" id="PTHR38848">
    <property type="entry name" value="G-PROTEIN COUPLED RECEPTORS FAMILY 3 PROFILE DOMAIN-CONTAINING PROTEIN"/>
    <property type="match status" value="1"/>
</dbReference>
<feature type="transmembrane region" description="Helical" evidence="1">
    <location>
        <begin position="267"/>
        <end position="289"/>
    </location>
</feature>
<dbReference type="AlphaFoldDB" id="A0A9P4QYJ1"/>
<reference evidence="2" key="1">
    <citation type="journal article" date="2020" name="Stud. Mycol.">
        <title>101 Dothideomycetes genomes: a test case for predicting lifestyles and emergence of pathogens.</title>
        <authorList>
            <person name="Haridas S."/>
            <person name="Albert R."/>
            <person name="Binder M."/>
            <person name="Bloem J."/>
            <person name="Labutti K."/>
            <person name="Salamov A."/>
            <person name="Andreopoulos B."/>
            <person name="Baker S."/>
            <person name="Barry K."/>
            <person name="Bills G."/>
            <person name="Bluhm B."/>
            <person name="Cannon C."/>
            <person name="Castanera R."/>
            <person name="Culley D."/>
            <person name="Daum C."/>
            <person name="Ezra D."/>
            <person name="Gonzalez J."/>
            <person name="Henrissat B."/>
            <person name="Kuo A."/>
            <person name="Liang C."/>
            <person name="Lipzen A."/>
            <person name="Lutzoni F."/>
            <person name="Magnuson J."/>
            <person name="Mondo S."/>
            <person name="Nolan M."/>
            <person name="Ohm R."/>
            <person name="Pangilinan J."/>
            <person name="Park H.-J."/>
            <person name="Ramirez L."/>
            <person name="Alfaro M."/>
            <person name="Sun H."/>
            <person name="Tritt A."/>
            <person name="Yoshinaga Y."/>
            <person name="Zwiers L.-H."/>
            <person name="Turgeon B."/>
            <person name="Goodwin S."/>
            <person name="Spatafora J."/>
            <person name="Crous P."/>
            <person name="Grigoriev I."/>
        </authorList>
    </citation>
    <scope>NUCLEOTIDE SEQUENCE</scope>
    <source>
        <strain evidence="2">CBS 125425</strain>
    </source>
</reference>
<accession>A0A9P4QYJ1</accession>
<feature type="transmembrane region" description="Helical" evidence="1">
    <location>
        <begin position="121"/>
        <end position="144"/>
    </location>
</feature>
<feature type="transmembrane region" description="Helical" evidence="1">
    <location>
        <begin position="82"/>
        <end position="101"/>
    </location>
</feature>
<organism evidence="2 3">
    <name type="scientific">Polyplosphaeria fusca</name>
    <dbReference type="NCBI Taxonomy" id="682080"/>
    <lineage>
        <taxon>Eukaryota</taxon>
        <taxon>Fungi</taxon>
        <taxon>Dikarya</taxon>
        <taxon>Ascomycota</taxon>
        <taxon>Pezizomycotina</taxon>
        <taxon>Dothideomycetes</taxon>
        <taxon>Pleosporomycetidae</taxon>
        <taxon>Pleosporales</taxon>
        <taxon>Tetraplosphaeriaceae</taxon>
        <taxon>Polyplosphaeria</taxon>
    </lineage>
</organism>
<dbReference type="Proteomes" id="UP000799444">
    <property type="component" value="Unassembled WGS sequence"/>
</dbReference>
<name>A0A9P4QYJ1_9PLEO</name>
<feature type="transmembrane region" description="Helical" evidence="1">
    <location>
        <begin position="242"/>
        <end position="261"/>
    </location>
</feature>
<evidence type="ECO:0000313" key="3">
    <source>
        <dbReference type="Proteomes" id="UP000799444"/>
    </source>
</evidence>
<feature type="transmembrane region" description="Helical" evidence="1">
    <location>
        <begin position="164"/>
        <end position="185"/>
    </location>
</feature>
<evidence type="ECO:0000256" key="1">
    <source>
        <dbReference type="SAM" id="Phobius"/>
    </source>
</evidence>
<keyword evidence="1" id="KW-1133">Transmembrane helix</keyword>
<feature type="transmembrane region" description="Helical" evidence="1">
    <location>
        <begin position="12"/>
        <end position="32"/>
    </location>
</feature>
<dbReference type="EMBL" id="ML996160">
    <property type="protein sequence ID" value="KAF2733537.1"/>
    <property type="molecule type" value="Genomic_DNA"/>
</dbReference>
<evidence type="ECO:0000313" key="2">
    <source>
        <dbReference type="EMBL" id="KAF2733537.1"/>
    </source>
</evidence>
<dbReference type="PANTHER" id="PTHR38848:SF3">
    <property type="entry name" value="G-PROTEIN COUPLED RECEPTORS FAMILY 3 PROFILE DOMAIN-CONTAINING PROTEIN"/>
    <property type="match status" value="1"/>
</dbReference>
<dbReference type="OrthoDB" id="3210850at2759"/>
<comment type="caution">
    <text evidence="2">The sequence shown here is derived from an EMBL/GenBank/DDBJ whole genome shotgun (WGS) entry which is preliminary data.</text>
</comment>